<evidence type="ECO:0000256" key="8">
    <source>
        <dbReference type="SAM" id="Phobius"/>
    </source>
</evidence>
<comment type="cofactor">
    <cofactor evidence="1">
        <name>a divalent metal cation</name>
        <dbReference type="ChEBI" id="CHEBI:60240"/>
    </cofactor>
</comment>
<evidence type="ECO:0000256" key="4">
    <source>
        <dbReference type="ARBA" id="ARBA00022722"/>
    </source>
</evidence>
<keyword evidence="8" id="KW-1133">Transmembrane helix</keyword>
<dbReference type="GO" id="GO:0016787">
    <property type="term" value="F:hydrolase activity"/>
    <property type="evidence" value="ECO:0007669"/>
    <property type="project" value="UniProtKB-KW"/>
</dbReference>
<comment type="caution">
    <text evidence="10">The sequence shown here is derived from an EMBL/GenBank/DDBJ whole genome shotgun (WGS) entry which is preliminary data.</text>
</comment>
<dbReference type="PANTHER" id="PTHR22930:SF281">
    <property type="entry name" value="NUCLEASE"/>
    <property type="match status" value="1"/>
</dbReference>
<dbReference type="GO" id="GO:0046872">
    <property type="term" value="F:metal ion binding"/>
    <property type="evidence" value="ECO:0007669"/>
    <property type="project" value="UniProtKB-KW"/>
</dbReference>
<reference evidence="10" key="1">
    <citation type="submission" date="2020-06" db="EMBL/GenBank/DDBJ databases">
        <authorList>
            <person name="Li T."/>
            <person name="Hu X."/>
            <person name="Zhang T."/>
            <person name="Song X."/>
            <person name="Zhang H."/>
            <person name="Dai N."/>
            <person name="Sheng W."/>
            <person name="Hou X."/>
            <person name="Wei L."/>
        </authorList>
    </citation>
    <scope>NUCLEOTIDE SEQUENCE</scope>
    <source>
        <strain evidence="10">G01</strain>
        <tissue evidence="10">Leaf</tissue>
    </source>
</reference>
<keyword evidence="8" id="KW-0812">Transmembrane</keyword>
<keyword evidence="5" id="KW-0479">Metal-binding</keyword>
<dbReference type="Pfam" id="PF13359">
    <property type="entry name" value="DDE_Tnp_4"/>
    <property type="match status" value="1"/>
</dbReference>
<evidence type="ECO:0000256" key="1">
    <source>
        <dbReference type="ARBA" id="ARBA00001968"/>
    </source>
</evidence>
<gene>
    <name evidence="10" type="ORF">Sangu_1559700</name>
</gene>
<dbReference type="InterPro" id="IPR027806">
    <property type="entry name" value="HARBI1_dom"/>
</dbReference>
<keyword evidence="8" id="KW-0472">Membrane</keyword>
<accession>A0AAW2MQV5</accession>
<keyword evidence="7" id="KW-0539">Nucleus</keyword>
<evidence type="ECO:0000256" key="3">
    <source>
        <dbReference type="ARBA" id="ARBA00006958"/>
    </source>
</evidence>
<dbReference type="GO" id="GO:0005634">
    <property type="term" value="C:nucleus"/>
    <property type="evidence" value="ECO:0007669"/>
    <property type="project" value="UniProtKB-SubCell"/>
</dbReference>
<keyword evidence="4" id="KW-0540">Nuclease</keyword>
<dbReference type="PANTHER" id="PTHR22930">
    <property type="match status" value="1"/>
</dbReference>
<sequence>MDNVQRKRSREKLESDEEDIEIVIYLLSFLIGTVGAWYHENYLLKDLSMSDNDERAYRRALWMRQFHTVLRAVLKVGKLYVKQQSDGIFHERDAERWKWFPNAMGALDGTFVELTVPAEERSRYRNRKGAISTNVLGVCDANLKFLYVLPGWEGSASDARVLRDALQRPNGLKVYSDKYYLVDAGYTNGPGFLAPYRATRYHLNEWKGNTPTNFKELFNLRHSSARNAIERTFGLLKKRWAILRTASFYNVKTQIRIINACCILHNFIRGEMPIDPLLDEVDRELESNLRIEDDDSYNEEQITIVRNTNEDNISR</sequence>
<keyword evidence="6" id="KW-0378">Hydrolase</keyword>
<evidence type="ECO:0000256" key="6">
    <source>
        <dbReference type="ARBA" id="ARBA00022801"/>
    </source>
</evidence>
<evidence type="ECO:0000256" key="7">
    <source>
        <dbReference type="ARBA" id="ARBA00023242"/>
    </source>
</evidence>
<feature type="domain" description="DDE Tnp4" evidence="9">
    <location>
        <begin position="107"/>
        <end position="266"/>
    </location>
</feature>
<comment type="subcellular location">
    <subcellularLocation>
        <location evidence="2">Nucleus</location>
    </subcellularLocation>
</comment>
<proteinExistence type="inferred from homology"/>
<evidence type="ECO:0000259" key="9">
    <source>
        <dbReference type="Pfam" id="PF13359"/>
    </source>
</evidence>
<dbReference type="InterPro" id="IPR045249">
    <property type="entry name" value="HARBI1-like"/>
</dbReference>
<evidence type="ECO:0000313" key="10">
    <source>
        <dbReference type="EMBL" id="KAL0334035.1"/>
    </source>
</evidence>
<feature type="transmembrane region" description="Helical" evidence="8">
    <location>
        <begin position="20"/>
        <end position="38"/>
    </location>
</feature>
<dbReference type="AlphaFoldDB" id="A0AAW2MQV5"/>
<protein>
    <recommendedName>
        <fullName evidence="9">DDE Tnp4 domain-containing protein</fullName>
    </recommendedName>
</protein>
<comment type="similarity">
    <text evidence="3">Belongs to the HARBI1 family.</text>
</comment>
<dbReference type="GO" id="GO:0004518">
    <property type="term" value="F:nuclease activity"/>
    <property type="evidence" value="ECO:0007669"/>
    <property type="project" value="UniProtKB-KW"/>
</dbReference>
<dbReference type="EMBL" id="JACGWK010000009">
    <property type="protein sequence ID" value="KAL0334035.1"/>
    <property type="molecule type" value="Genomic_DNA"/>
</dbReference>
<organism evidence="10">
    <name type="scientific">Sesamum angustifolium</name>
    <dbReference type="NCBI Taxonomy" id="2727405"/>
    <lineage>
        <taxon>Eukaryota</taxon>
        <taxon>Viridiplantae</taxon>
        <taxon>Streptophyta</taxon>
        <taxon>Embryophyta</taxon>
        <taxon>Tracheophyta</taxon>
        <taxon>Spermatophyta</taxon>
        <taxon>Magnoliopsida</taxon>
        <taxon>eudicotyledons</taxon>
        <taxon>Gunneridae</taxon>
        <taxon>Pentapetalae</taxon>
        <taxon>asterids</taxon>
        <taxon>lamiids</taxon>
        <taxon>Lamiales</taxon>
        <taxon>Pedaliaceae</taxon>
        <taxon>Sesamum</taxon>
    </lineage>
</organism>
<reference evidence="10" key="2">
    <citation type="journal article" date="2024" name="Plant">
        <title>Genomic evolution and insights into agronomic trait innovations of Sesamum species.</title>
        <authorList>
            <person name="Miao H."/>
            <person name="Wang L."/>
            <person name="Qu L."/>
            <person name="Liu H."/>
            <person name="Sun Y."/>
            <person name="Le M."/>
            <person name="Wang Q."/>
            <person name="Wei S."/>
            <person name="Zheng Y."/>
            <person name="Lin W."/>
            <person name="Duan Y."/>
            <person name="Cao H."/>
            <person name="Xiong S."/>
            <person name="Wang X."/>
            <person name="Wei L."/>
            <person name="Li C."/>
            <person name="Ma Q."/>
            <person name="Ju M."/>
            <person name="Zhao R."/>
            <person name="Li G."/>
            <person name="Mu C."/>
            <person name="Tian Q."/>
            <person name="Mei H."/>
            <person name="Zhang T."/>
            <person name="Gao T."/>
            <person name="Zhang H."/>
        </authorList>
    </citation>
    <scope>NUCLEOTIDE SEQUENCE</scope>
    <source>
        <strain evidence="10">G01</strain>
    </source>
</reference>
<name>A0AAW2MQV5_9LAMI</name>
<evidence type="ECO:0000256" key="2">
    <source>
        <dbReference type="ARBA" id="ARBA00004123"/>
    </source>
</evidence>
<evidence type="ECO:0000256" key="5">
    <source>
        <dbReference type="ARBA" id="ARBA00022723"/>
    </source>
</evidence>